<dbReference type="InterPro" id="IPR027291">
    <property type="entry name" value="Glyco_hydro_38_N_sf"/>
</dbReference>
<keyword evidence="3" id="KW-0378">Hydrolase</keyword>
<dbReference type="SUPFAM" id="SSF88688">
    <property type="entry name" value="Families 57/38 glycoside transferase middle domain"/>
    <property type="match status" value="1"/>
</dbReference>
<comment type="caution">
    <text evidence="6">The sequence shown here is derived from an EMBL/GenBank/DDBJ whole genome shotgun (WGS) entry which is preliminary data.</text>
</comment>
<dbReference type="SUPFAM" id="SSF74650">
    <property type="entry name" value="Galactose mutarotase-like"/>
    <property type="match status" value="1"/>
</dbReference>
<dbReference type="AlphaFoldDB" id="A0A919JCL5"/>
<dbReference type="CDD" id="cd10789">
    <property type="entry name" value="GH38N_AMII_ER_cytosolic"/>
    <property type="match status" value="1"/>
</dbReference>
<dbReference type="Gene3D" id="3.20.110.10">
    <property type="entry name" value="Glycoside hydrolase 38, N terminal domain"/>
    <property type="match status" value="1"/>
</dbReference>
<dbReference type="SUPFAM" id="SSF88713">
    <property type="entry name" value="Glycoside hydrolase/deacetylase"/>
    <property type="match status" value="1"/>
</dbReference>
<dbReference type="InterPro" id="IPR000602">
    <property type="entry name" value="Glyco_hydro_38_N"/>
</dbReference>
<keyword evidence="2" id="KW-0479">Metal-binding</keyword>
<accession>A0A919JCL5</accession>
<dbReference type="InterPro" id="IPR015341">
    <property type="entry name" value="Glyco_hydro_38_cen"/>
</dbReference>
<dbReference type="Pfam" id="PF22907">
    <property type="entry name" value="Ams1-like_1st"/>
    <property type="match status" value="1"/>
</dbReference>
<dbReference type="FunFam" id="3.20.110.10:FF:000002">
    <property type="entry name" value="alpha-mannosidase 2C1 isoform X1"/>
    <property type="match status" value="1"/>
</dbReference>
<dbReference type="Pfam" id="PF17677">
    <property type="entry name" value="Glyco_hydro38C2"/>
    <property type="match status" value="1"/>
</dbReference>
<gene>
    <name evidence="6" type="ORF">Ani05nite_04490</name>
</gene>
<dbReference type="Pfam" id="PF09261">
    <property type="entry name" value="Alpha-mann_mid"/>
    <property type="match status" value="1"/>
</dbReference>
<dbReference type="SMART" id="SM00872">
    <property type="entry name" value="Alpha-mann_mid"/>
    <property type="match status" value="1"/>
</dbReference>
<dbReference type="GO" id="GO:0046872">
    <property type="term" value="F:metal ion binding"/>
    <property type="evidence" value="ECO:0007669"/>
    <property type="project" value="UniProtKB-KW"/>
</dbReference>
<dbReference type="InterPro" id="IPR037094">
    <property type="entry name" value="Glyco_hydro_38_cen_sf"/>
</dbReference>
<dbReference type="Proteomes" id="UP000647172">
    <property type="component" value="Unassembled WGS sequence"/>
</dbReference>
<dbReference type="Pfam" id="PF07748">
    <property type="entry name" value="Glyco_hydro_38C"/>
    <property type="match status" value="1"/>
</dbReference>
<dbReference type="InterPro" id="IPR011682">
    <property type="entry name" value="Glyco_hydro_38_C"/>
</dbReference>
<dbReference type="PANTHER" id="PTHR46017">
    <property type="entry name" value="ALPHA-MANNOSIDASE 2C1"/>
    <property type="match status" value="1"/>
</dbReference>
<evidence type="ECO:0000313" key="6">
    <source>
        <dbReference type="EMBL" id="GIE46915.1"/>
    </source>
</evidence>
<dbReference type="InterPro" id="IPR041147">
    <property type="entry name" value="GH38_C"/>
</dbReference>
<dbReference type="InterPro" id="IPR028995">
    <property type="entry name" value="Glyco_hydro_57/38_cen_sf"/>
</dbReference>
<dbReference type="InterPro" id="IPR054723">
    <property type="entry name" value="Ams1-like_N"/>
</dbReference>
<evidence type="ECO:0000256" key="3">
    <source>
        <dbReference type="ARBA" id="ARBA00022801"/>
    </source>
</evidence>
<reference evidence="6" key="1">
    <citation type="submission" date="2021-01" db="EMBL/GenBank/DDBJ databases">
        <title>Whole genome shotgun sequence of Actinoplanes nipponensis NBRC 14063.</title>
        <authorList>
            <person name="Komaki H."/>
            <person name="Tamura T."/>
        </authorList>
    </citation>
    <scope>NUCLEOTIDE SEQUENCE</scope>
    <source>
        <strain evidence="6">NBRC 14063</strain>
    </source>
</reference>
<protein>
    <submittedName>
        <fullName evidence="6">Alpha-mannosidase</fullName>
    </submittedName>
</protein>
<name>A0A919JCL5_9ACTN</name>
<proteinExistence type="inferred from homology"/>
<keyword evidence="4" id="KW-0326">Glycosidase</keyword>
<evidence type="ECO:0000256" key="4">
    <source>
        <dbReference type="ARBA" id="ARBA00023295"/>
    </source>
</evidence>
<dbReference type="InterPro" id="IPR011013">
    <property type="entry name" value="Gal_mutarotase_sf_dom"/>
</dbReference>
<dbReference type="GO" id="GO:0030246">
    <property type="term" value="F:carbohydrate binding"/>
    <property type="evidence" value="ECO:0007669"/>
    <property type="project" value="InterPro"/>
</dbReference>
<dbReference type="EMBL" id="BOMQ01000008">
    <property type="protein sequence ID" value="GIE46915.1"/>
    <property type="molecule type" value="Genomic_DNA"/>
</dbReference>
<sequence>MHTEDIALDRLIRALRDRIRPALTRPVGTLEVAAWDVGGEPVGAATGLRAPYRPFAIGQPWGRPWDTTWFRVRATVPDPPPGDLELVVDLGWRDDSMPGFQAEALAYDADGTVLKAVQPRNNWVPVRGPDVEVFLEAAANPQFFGAHIEQFRPTPLGDVHTAGNEPLYTLAAAAVVVRDAAVAGLIADLELVAGLIAEPAVDSTLRAVATRALQRAIDTLDARGLDVPAVREPLAVVLDSPADGHPHRISATGHAHIDSAWLWPLRETRRKVARTVANVLQLMDAGHDLVHVMSAAQHWEWLREDHPALFERARERVAEGRFVPVGGMWVESDTVLPGGEAMVRQFTEGQRYFLEHFGTTSRVAWLPDSFGYSGALPQIVRQAGIEYFLTQKISWNRVNRFPHHTLHWVGIDGTGVFTHFPPADTYNGELTAKELIYTAENFREKGAASRSLIPFGFGDGGGGPTREMLARAARAADQQGLPRVRVETPEAFFDAARAEYPDPPQWFGELYLELHRGTLTSQAAMKRGNRRAEHLLRAAELWATTAMVTGAAAYPYDALRAAWRTVLLHQFHDILPGSSIRWVHRAARQTYEQLIRTLEELIGAAQTALAGDGTAPVTFNAAPVEIAGTPAGGARLGPAVTYPAATVHGLTLTSETTAVTLATDGTITSVRDLATGTEAIAPGGRAGLLQLHPDYPAHWDAWDVDRHYRASVTDVTDVQSLEVSVTEDGAARAVIERRFASSAVRQTVTVRPGQPGVEIVLEVDWHEQQRLLKLGFDVDVHAERARFETQFGHVTRPTHENTSWDAARFEVAAHRWVHVGEPVGVALANDATYGHEVRRVARHGGGMATSLRATLVRGPQFPDPQTDQGRHEFRFHLLAAATVADAVAAGYRLNLPPVERPGVAAVEPLVRLEGDANVLIEAVKPADDRSGDVVVRLYESHGVPGRVTLRTAFPTAGLSLTDLLERHVADTGPELRLRPFQIVTVRLRR</sequence>
<dbReference type="Gene3D" id="2.70.98.30">
    <property type="entry name" value="Golgi alpha-mannosidase II, domain 4"/>
    <property type="match status" value="1"/>
</dbReference>
<dbReference type="InterPro" id="IPR011330">
    <property type="entry name" value="Glyco_hydro/deAcase_b/a-brl"/>
</dbReference>
<dbReference type="GO" id="GO:0009313">
    <property type="term" value="P:oligosaccharide catabolic process"/>
    <property type="evidence" value="ECO:0007669"/>
    <property type="project" value="TreeGrafter"/>
</dbReference>
<dbReference type="Gene3D" id="1.20.1270.50">
    <property type="entry name" value="Glycoside hydrolase family 38, central domain"/>
    <property type="match status" value="1"/>
</dbReference>
<dbReference type="Pfam" id="PF01074">
    <property type="entry name" value="Glyco_hydro_38N"/>
    <property type="match status" value="1"/>
</dbReference>
<organism evidence="6 7">
    <name type="scientific">Actinoplanes nipponensis</name>
    <dbReference type="NCBI Taxonomy" id="135950"/>
    <lineage>
        <taxon>Bacteria</taxon>
        <taxon>Bacillati</taxon>
        <taxon>Actinomycetota</taxon>
        <taxon>Actinomycetes</taxon>
        <taxon>Micromonosporales</taxon>
        <taxon>Micromonosporaceae</taxon>
        <taxon>Actinoplanes</taxon>
    </lineage>
</organism>
<evidence type="ECO:0000313" key="7">
    <source>
        <dbReference type="Proteomes" id="UP000647172"/>
    </source>
</evidence>
<dbReference type="GO" id="GO:0004559">
    <property type="term" value="F:alpha-mannosidase activity"/>
    <property type="evidence" value="ECO:0007669"/>
    <property type="project" value="InterPro"/>
</dbReference>
<dbReference type="GO" id="GO:0006013">
    <property type="term" value="P:mannose metabolic process"/>
    <property type="evidence" value="ECO:0007669"/>
    <property type="project" value="InterPro"/>
</dbReference>
<feature type="domain" description="Glycoside hydrolase family 38 central" evidence="5">
    <location>
        <begin position="513"/>
        <end position="591"/>
    </location>
</feature>
<dbReference type="FunFam" id="1.20.1270.50:FF:000004">
    <property type="entry name" value="alpha-mannosidase 2C1 isoform X1"/>
    <property type="match status" value="1"/>
</dbReference>
<dbReference type="PANTHER" id="PTHR46017:SF1">
    <property type="entry name" value="ALPHA-MANNOSIDASE 2C1"/>
    <property type="match status" value="1"/>
</dbReference>
<keyword evidence="7" id="KW-1185">Reference proteome</keyword>
<evidence type="ECO:0000259" key="5">
    <source>
        <dbReference type="SMART" id="SM00872"/>
    </source>
</evidence>
<evidence type="ECO:0000256" key="1">
    <source>
        <dbReference type="ARBA" id="ARBA00009792"/>
    </source>
</evidence>
<comment type="similarity">
    <text evidence="1">Belongs to the glycosyl hydrolase 38 family.</text>
</comment>
<dbReference type="RefSeq" id="WP_203763837.1">
    <property type="nucleotide sequence ID" value="NZ_BAAAYJ010000088.1"/>
</dbReference>
<evidence type="ECO:0000256" key="2">
    <source>
        <dbReference type="ARBA" id="ARBA00022723"/>
    </source>
</evidence>